<dbReference type="AlphaFoldDB" id="A0A397IW18"/>
<dbReference type="EMBL" id="PQFF01000130">
    <property type="protein sequence ID" value="RHZ80209.1"/>
    <property type="molecule type" value="Genomic_DNA"/>
</dbReference>
<gene>
    <name evidence="1" type="ORF">Glove_139g193</name>
</gene>
<comment type="caution">
    <text evidence="1">The sequence shown here is derived from an EMBL/GenBank/DDBJ whole genome shotgun (WGS) entry which is preliminary data.</text>
</comment>
<name>A0A397IW18_9GLOM</name>
<organism evidence="1 2">
    <name type="scientific">Diversispora epigaea</name>
    <dbReference type="NCBI Taxonomy" id="1348612"/>
    <lineage>
        <taxon>Eukaryota</taxon>
        <taxon>Fungi</taxon>
        <taxon>Fungi incertae sedis</taxon>
        <taxon>Mucoromycota</taxon>
        <taxon>Glomeromycotina</taxon>
        <taxon>Glomeromycetes</taxon>
        <taxon>Diversisporales</taxon>
        <taxon>Diversisporaceae</taxon>
        <taxon>Diversispora</taxon>
    </lineage>
</organism>
<accession>A0A397IW18</accession>
<protein>
    <submittedName>
        <fullName evidence="1">Uncharacterized protein</fullName>
    </submittedName>
</protein>
<sequence>MRLNNKEVHEAESEEHHQLYMIIATGEPNKISFEEGYIIIDIDFVSEDWWQGTEEKFINYFLELSRSYQNGQALRTTVSNEKIKDAARSASTTRKRTRSLLTRTTDEYKQENARGGNKKNMKDKNYNVNKRRELIRDIIKMDDGKQILVEIIDPGEIPNRNNEVFGYNEDLNTDEVTKSPSF</sequence>
<reference evidence="1 2" key="1">
    <citation type="submission" date="2018-08" db="EMBL/GenBank/DDBJ databases">
        <title>Genome and evolution of the arbuscular mycorrhizal fungus Diversispora epigaea (formerly Glomus versiforme) and its bacterial endosymbionts.</title>
        <authorList>
            <person name="Sun X."/>
            <person name="Fei Z."/>
            <person name="Harrison M."/>
        </authorList>
    </citation>
    <scope>NUCLEOTIDE SEQUENCE [LARGE SCALE GENOMIC DNA]</scope>
    <source>
        <strain evidence="1 2">IT104</strain>
    </source>
</reference>
<proteinExistence type="predicted"/>
<keyword evidence="2" id="KW-1185">Reference proteome</keyword>
<dbReference type="Proteomes" id="UP000266861">
    <property type="component" value="Unassembled WGS sequence"/>
</dbReference>
<evidence type="ECO:0000313" key="1">
    <source>
        <dbReference type="EMBL" id="RHZ80209.1"/>
    </source>
</evidence>
<evidence type="ECO:0000313" key="2">
    <source>
        <dbReference type="Proteomes" id="UP000266861"/>
    </source>
</evidence>